<feature type="signal peptide" evidence="5">
    <location>
        <begin position="1"/>
        <end position="20"/>
    </location>
</feature>
<keyword evidence="2" id="KW-0645">Protease</keyword>
<reference evidence="8" key="1">
    <citation type="journal article" date="2019" name="Int. J. Syst. Evol. Microbiol.">
        <title>The Global Catalogue of Microorganisms (GCM) 10K type strain sequencing project: providing services to taxonomists for standard genome sequencing and annotation.</title>
        <authorList>
            <consortium name="The Broad Institute Genomics Platform"/>
            <consortium name="The Broad Institute Genome Sequencing Center for Infectious Disease"/>
            <person name="Wu L."/>
            <person name="Ma J."/>
        </authorList>
    </citation>
    <scope>NUCLEOTIDE SEQUENCE [LARGE SCALE GENOMIC DNA]</scope>
    <source>
        <strain evidence="8">JCM 17938</strain>
    </source>
</reference>
<name>A0ABP8TPQ2_9ACTN</name>
<evidence type="ECO:0000259" key="6">
    <source>
        <dbReference type="PROSITE" id="PS51935"/>
    </source>
</evidence>
<evidence type="ECO:0000256" key="4">
    <source>
        <dbReference type="ARBA" id="ARBA00022807"/>
    </source>
</evidence>
<feature type="chain" id="PRO_5047241220" description="NlpC/P60 domain-containing protein" evidence="5">
    <location>
        <begin position="21"/>
        <end position="167"/>
    </location>
</feature>
<dbReference type="PANTHER" id="PTHR47053:SF1">
    <property type="entry name" value="MUREIN DD-ENDOPEPTIDASE MEPH-RELATED"/>
    <property type="match status" value="1"/>
</dbReference>
<accession>A0ABP8TPQ2</accession>
<dbReference type="InterPro" id="IPR000064">
    <property type="entry name" value="NLP_P60_dom"/>
</dbReference>
<dbReference type="InterPro" id="IPR051202">
    <property type="entry name" value="Peptidase_C40"/>
</dbReference>
<gene>
    <name evidence="7" type="ORF">GCM10023195_46190</name>
</gene>
<dbReference type="PANTHER" id="PTHR47053">
    <property type="entry name" value="MUREIN DD-ENDOPEPTIDASE MEPH-RELATED"/>
    <property type="match status" value="1"/>
</dbReference>
<protein>
    <recommendedName>
        <fullName evidence="6">NlpC/P60 domain-containing protein</fullName>
    </recommendedName>
</protein>
<dbReference type="Pfam" id="PF00877">
    <property type="entry name" value="NLPC_P60"/>
    <property type="match status" value="1"/>
</dbReference>
<dbReference type="PROSITE" id="PS51935">
    <property type="entry name" value="NLPC_P60"/>
    <property type="match status" value="1"/>
</dbReference>
<comment type="caution">
    <text evidence="7">The sequence shown here is derived from an EMBL/GenBank/DDBJ whole genome shotgun (WGS) entry which is preliminary data.</text>
</comment>
<evidence type="ECO:0000256" key="2">
    <source>
        <dbReference type="ARBA" id="ARBA00022670"/>
    </source>
</evidence>
<feature type="domain" description="NlpC/P60" evidence="6">
    <location>
        <begin position="43"/>
        <end position="167"/>
    </location>
</feature>
<evidence type="ECO:0000313" key="8">
    <source>
        <dbReference type="Proteomes" id="UP001500212"/>
    </source>
</evidence>
<keyword evidence="5" id="KW-0732">Signal</keyword>
<dbReference type="RefSeq" id="WP_345357989.1">
    <property type="nucleotide sequence ID" value="NZ_BAABHJ010000016.1"/>
</dbReference>
<evidence type="ECO:0000256" key="3">
    <source>
        <dbReference type="ARBA" id="ARBA00022801"/>
    </source>
</evidence>
<dbReference type="Gene3D" id="3.90.1720.10">
    <property type="entry name" value="endopeptidase domain like (from Nostoc punctiforme)"/>
    <property type="match status" value="1"/>
</dbReference>
<dbReference type="SUPFAM" id="SSF54001">
    <property type="entry name" value="Cysteine proteinases"/>
    <property type="match status" value="1"/>
</dbReference>
<sequence>MVAAGAVLAPVALTATAAHAATPQTAVTVAKATTKHKSWSQRHKVGLEAVSIARKQIGKWYRYGGAGPKTFDCSGLVQYSYRKAGVRLPRTAGQQHRHIKRHIRWKNLAAGDLVYFNGNQHTGIISKVVGHKIYMIHASHTGTRIKQIRIDNNSYYKHAFYGAARPY</sequence>
<organism evidence="7 8">
    <name type="scientific">Actinoallomurus liliacearum</name>
    <dbReference type="NCBI Taxonomy" id="1080073"/>
    <lineage>
        <taxon>Bacteria</taxon>
        <taxon>Bacillati</taxon>
        <taxon>Actinomycetota</taxon>
        <taxon>Actinomycetes</taxon>
        <taxon>Streptosporangiales</taxon>
        <taxon>Thermomonosporaceae</taxon>
        <taxon>Actinoallomurus</taxon>
    </lineage>
</organism>
<evidence type="ECO:0000256" key="5">
    <source>
        <dbReference type="SAM" id="SignalP"/>
    </source>
</evidence>
<evidence type="ECO:0000313" key="7">
    <source>
        <dbReference type="EMBL" id="GAA4610941.1"/>
    </source>
</evidence>
<dbReference type="InterPro" id="IPR038765">
    <property type="entry name" value="Papain-like_cys_pep_sf"/>
</dbReference>
<dbReference type="Proteomes" id="UP001500212">
    <property type="component" value="Unassembled WGS sequence"/>
</dbReference>
<keyword evidence="3" id="KW-0378">Hydrolase</keyword>
<keyword evidence="4" id="KW-0788">Thiol protease</keyword>
<evidence type="ECO:0000256" key="1">
    <source>
        <dbReference type="ARBA" id="ARBA00007074"/>
    </source>
</evidence>
<comment type="similarity">
    <text evidence="1">Belongs to the peptidase C40 family.</text>
</comment>
<dbReference type="EMBL" id="BAABHJ010000016">
    <property type="protein sequence ID" value="GAA4610941.1"/>
    <property type="molecule type" value="Genomic_DNA"/>
</dbReference>
<keyword evidence="8" id="KW-1185">Reference proteome</keyword>
<proteinExistence type="inferred from homology"/>